<dbReference type="EMBL" id="KE747817">
    <property type="protein sequence ID" value="RMZ68831.1"/>
    <property type="molecule type" value="Genomic_DNA"/>
</dbReference>
<evidence type="ECO:0000256" key="1">
    <source>
        <dbReference type="SAM" id="MobiDB-lite"/>
    </source>
</evidence>
<proteinExistence type="predicted"/>
<keyword evidence="3" id="KW-1185">Reference proteome</keyword>
<gene>
    <name evidence="2" type="ORF">GMOD_00002700</name>
</gene>
<feature type="region of interest" description="Disordered" evidence="1">
    <location>
        <begin position="42"/>
        <end position="81"/>
    </location>
</feature>
<feature type="compositionally biased region" description="Basic and acidic residues" evidence="1">
    <location>
        <begin position="42"/>
        <end position="59"/>
    </location>
</feature>
<evidence type="ECO:0000313" key="2">
    <source>
        <dbReference type="EMBL" id="RMZ68831.1"/>
    </source>
</evidence>
<evidence type="ECO:0000313" key="3">
    <source>
        <dbReference type="Proteomes" id="UP000265663"/>
    </source>
</evidence>
<dbReference type="OrthoDB" id="3692469at2759"/>
<name>A0A3M7M2W9_9PLEO</name>
<accession>A0A3M7M2W9</accession>
<reference evidence="2 3" key="1">
    <citation type="journal article" date="2014" name="PLoS ONE">
        <title>De novo Genome Assembly of the Fungal Plant Pathogen Pyrenophora semeniperda.</title>
        <authorList>
            <person name="Soliai M.M."/>
            <person name="Meyer S.E."/>
            <person name="Udall J.A."/>
            <person name="Elzinga D.E."/>
            <person name="Hermansen R.A."/>
            <person name="Bodily P.M."/>
            <person name="Hart A.A."/>
            <person name="Coleman C.E."/>
        </authorList>
    </citation>
    <scope>NUCLEOTIDE SEQUENCE [LARGE SCALE GENOMIC DNA]</scope>
    <source>
        <strain evidence="2 3">CCB06</strain>
        <tissue evidence="2">Mycelium</tissue>
    </source>
</reference>
<dbReference type="AlphaFoldDB" id="A0A3M7M2W9"/>
<dbReference type="Proteomes" id="UP000265663">
    <property type="component" value="Unassembled WGS sequence"/>
</dbReference>
<protein>
    <submittedName>
        <fullName evidence="2">Uncharacterized protein</fullName>
    </submittedName>
</protein>
<organism evidence="2 3">
    <name type="scientific">Pyrenophora seminiperda CCB06</name>
    <dbReference type="NCBI Taxonomy" id="1302712"/>
    <lineage>
        <taxon>Eukaryota</taxon>
        <taxon>Fungi</taxon>
        <taxon>Dikarya</taxon>
        <taxon>Ascomycota</taxon>
        <taxon>Pezizomycotina</taxon>
        <taxon>Dothideomycetes</taxon>
        <taxon>Pleosporomycetidae</taxon>
        <taxon>Pleosporales</taxon>
        <taxon>Pleosporineae</taxon>
        <taxon>Pleosporaceae</taxon>
        <taxon>Pyrenophora</taxon>
    </lineage>
</organism>
<sequence length="81" mass="9209">MSTPGAAASPQRIANLVVSALTDATIYVRDRYNTYIENERRRAVERAERAEEAARRRLGDEDEEQSLMGDREAEEGVLRQQ</sequence>
<feature type="compositionally biased region" description="Basic and acidic residues" evidence="1">
    <location>
        <begin position="69"/>
        <end position="81"/>
    </location>
</feature>